<keyword evidence="3" id="KW-0808">Transferase</keyword>
<dbReference type="Proteomes" id="UP000683000">
    <property type="component" value="Unassembled WGS sequence"/>
</dbReference>
<dbReference type="GO" id="GO:0016740">
    <property type="term" value="F:transferase activity"/>
    <property type="evidence" value="ECO:0007669"/>
    <property type="project" value="UniProtKB-KW"/>
</dbReference>
<keyword evidence="1" id="KW-0663">Pyridoxal phosphate</keyword>
<evidence type="ECO:0000313" key="4">
    <source>
        <dbReference type="Proteomes" id="UP000683000"/>
    </source>
</evidence>
<reference evidence="3" key="1">
    <citation type="submission" date="2021-03" db="EMBL/GenBank/DDBJ databases">
        <title>Evolutionary innovations through gain and loss of genes in the ectomycorrhizal Boletales.</title>
        <authorList>
            <person name="Wu G."/>
            <person name="Miyauchi S."/>
            <person name="Morin E."/>
            <person name="Yang Z.-L."/>
            <person name="Xu J."/>
            <person name="Martin F.M."/>
        </authorList>
    </citation>
    <scope>NUCLEOTIDE SEQUENCE</scope>
    <source>
        <strain evidence="3">BR01</strain>
    </source>
</reference>
<evidence type="ECO:0000256" key="1">
    <source>
        <dbReference type="ARBA" id="ARBA00022898"/>
    </source>
</evidence>
<dbReference type="AlphaFoldDB" id="A0A8I3A6L3"/>
<dbReference type="SUPFAM" id="SSF53383">
    <property type="entry name" value="PLP-dependent transferases"/>
    <property type="match status" value="1"/>
</dbReference>
<sequence length="453" mass="50256">MTAATKPLPRPSVSPTELYKTLPPAFGHDALALFGFNPNYVNLNHGSYGSLPLPVRAFCDELTDQVESNPDKFLRIDYIHYWNRVRERVAKLIGVETDECVIVNNTSHGLATILRNLILKEGDILIGATTTYGSVYQTLKYIADIPPHPILLTFNLQFPTSRAKIIQDFEEHIKQITKTGDATGERKIVALIDSIAGYPGAFLPWKEMVAICRKAGVISVIDGAHSIGQELDMNLSEAQPDFWVSVCPPALLVGCRNETSVPKELSQMALFKEGKCYSLCSEEKPASYQVVHPHPGHLSLSHDSDFQGPQDFVKLFEWTGTVDYVPHLSIGAAIDFREWLGGEHKINAYIHALAIAGGKHLAERLGTDVMDPDGQCGTALSGDVESTDEVLQIFIDTLILQWQTFAMAFKHNGKWWVRCSAQIWNEISDFDVIANALKDACSKVEEHVAQRNN</sequence>
<feature type="domain" description="Aminotransferase class V" evidence="2">
    <location>
        <begin position="81"/>
        <end position="244"/>
    </location>
</feature>
<dbReference type="InterPro" id="IPR000192">
    <property type="entry name" value="Aminotrans_V_dom"/>
</dbReference>
<dbReference type="InterPro" id="IPR015421">
    <property type="entry name" value="PyrdxlP-dep_Trfase_major"/>
</dbReference>
<dbReference type="Gene3D" id="3.40.640.10">
    <property type="entry name" value="Type I PLP-dependent aspartate aminotransferase-like (Major domain)"/>
    <property type="match status" value="1"/>
</dbReference>
<dbReference type="OrthoDB" id="5978656at2759"/>
<evidence type="ECO:0000259" key="2">
    <source>
        <dbReference type="Pfam" id="PF00266"/>
    </source>
</evidence>
<dbReference type="Pfam" id="PF00266">
    <property type="entry name" value="Aminotran_5"/>
    <property type="match status" value="1"/>
</dbReference>
<dbReference type="PANTHER" id="PTHR43092">
    <property type="entry name" value="L-CYSTEINE DESULFHYDRASE"/>
    <property type="match status" value="1"/>
</dbReference>
<keyword evidence="4" id="KW-1185">Reference proteome</keyword>
<dbReference type="PANTHER" id="PTHR43092:SF2">
    <property type="entry name" value="HERCYNYLCYSTEINE SULFOXIDE LYASE"/>
    <property type="match status" value="1"/>
</dbReference>
<protein>
    <submittedName>
        <fullName evidence="3">Pyridoxal phosphate-dependent transferase</fullName>
    </submittedName>
</protein>
<organism evidence="3 4">
    <name type="scientific">Boletus reticuloceps</name>
    <dbReference type="NCBI Taxonomy" id="495285"/>
    <lineage>
        <taxon>Eukaryota</taxon>
        <taxon>Fungi</taxon>
        <taxon>Dikarya</taxon>
        <taxon>Basidiomycota</taxon>
        <taxon>Agaricomycotina</taxon>
        <taxon>Agaricomycetes</taxon>
        <taxon>Agaricomycetidae</taxon>
        <taxon>Boletales</taxon>
        <taxon>Boletineae</taxon>
        <taxon>Boletaceae</taxon>
        <taxon>Boletoideae</taxon>
        <taxon>Boletus</taxon>
    </lineage>
</organism>
<dbReference type="InterPro" id="IPR015424">
    <property type="entry name" value="PyrdxlP-dep_Trfase"/>
</dbReference>
<evidence type="ECO:0000313" key="3">
    <source>
        <dbReference type="EMBL" id="KAG6373351.1"/>
    </source>
</evidence>
<accession>A0A8I3A6L3</accession>
<comment type="caution">
    <text evidence="3">The sequence shown here is derived from an EMBL/GenBank/DDBJ whole genome shotgun (WGS) entry which is preliminary data.</text>
</comment>
<name>A0A8I3A6L3_9AGAM</name>
<gene>
    <name evidence="3" type="ORF">JVT61DRAFT_6498</name>
</gene>
<dbReference type="EMBL" id="JAGFBS010000022">
    <property type="protein sequence ID" value="KAG6373351.1"/>
    <property type="molecule type" value="Genomic_DNA"/>
</dbReference>
<proteinExistence type="predicted"/>